<dbReference type="EMBL" id="PRFC01000196">
    <property type="protein sequence ID" value="PWV01658.1"/>
    <property type="molecule type" value="Genomic_DNA"/>
</dbReference>
<dbReference type="AlphaFoldDB" id="A0A2V2VZ63"/>
<dbReference type="Pfam" id="PF00501">
    <property type="entry name" value="AMP-binding"/>
    <property type="match status" value="1"/>
</dbReference>
<reference evidence="2 3" key="1">
    <citation type="journal article" date="2018" name="Microb. Genom.">
        <title>Expanding an expanded genome: long-read sequencing of Trypanosoma cruzi.</title>
        <authorList>
            <person name="Berna L."/>
            <person name="Rodriguez M."/>
            <person name="Chiribao M.L."/>
            <person name="Parodi-Talice A."/>
            <person name="Pita S."/>
            <person name="Rijo G."/>
            <person name="Alvarez-Valin F."/>
            <person name="Robello C."/>
        </authorList>
    </citation>
    <scope>NUCLEOTIDE SEQUENCE [LARGE SCALE GENOMIC DNA]</scope>
    <source>
        <strain evidence="2 3">TCC</strain>
    </source>
</reference>
<dbReference type="VEuPathDB" id="TriTrypDB:TcCLB.506261.10"/>
<dbReference type="PANTHER" id="PTHR43272">
    <property type="entry name" value="LONG-CHAIN-FATTY-ACID--COA LIGASE"/>
    <property type="match status" value="1"/>
</dbReference>
<dbReference type="VEuPathDB" id="TriTrypDB:ECC02_006647"/>
<name>A0A2V2VZ63_TRYCR</name>
<dbReference type="VEuPathDB" id="TriTrypDB:TcBrA4_0095350"/>
<dbReference type="GO" id="GO:0016020">
    <property type="term" value="C:membrane"/>
    <property type="evidence" value="ECO:0007669"/>
    <property type="project" value="TreeGrafter"/>
</dbReference>
<dbReference type="InterPro" id="IPR000873">
    <property type="entry name" value="AMP-dep_synth/lig_dom"/>
</dbReference>
<dbReference type="SUPFAM" id="SSF56801">
    <property type="entry name" value="Acetyl-CoA synthetase-like"/>
    <property type="match status" value="1"/>
</dbReference>
<dbReference type="VEuPathDB" id="TriTrypDB:Tc_MARK_2147"/>
<dbReference type="VEuPathDB" id="TriTrypDB:TcCLB.504177.20"/>
<gene>
    <name evidence="2" type="ORF">C3747_196g5</name>
</gene>
<dbReference type="VEuPathDB" id="TriTrypDB:TcCLB.503575.50"/>
<dbReference type="GO" id="GO:0005783">
    <property type="term" value="C:endoplasmic reticulum"/>
    <property type="evidence" value="ECO:0007669"/>
    <property type="project" value="TreeGrafter"/>
</dbReference>
<dbReference type="VEuPathDB" id="TriTrypDB:C4B63_85g55"/>
<dbReference type="GO" id="GO:0004467">
    <property type="term" value="F:long-chain fatty acid-CoA ligase activity"/>
    <property type="evidence" value="ECO:0007669"/>
    <property type="project" value="TreeGrafter"/>
</dbReference>
<evidence type="ECO:0000259" key="1">
    <source>
        <dbReference type="Pfam" id="PF00501"/>
    </source>
</evidence>
<organism evidence="2 3">
    <name type="scientific">Trypanosoma cruzi</name>
    <dbReference type="NCBI Taxonomy" id="5693"/>
    <lineage>
        <taxon>Eukaryota</taxon>
        <taxon>Discoba</taxon>
        <taxon>Euglenozoa</taxon>
        <taxon>Kinetoplastea</taxon>
        <taxon>Metakinetoplastina</taxon>
        <taxon>Trypanosomatida</taxon>
        <taxon>Trypanosomatidae</taxon>
        <taxon>Trypanosoma</taxon>
        <taxon>Schizotrypanum</taxon>
    </lineage>
</organism>
<proteinExistence type="predicted"/>
<dbReference type="InterPro" id="IPR042099">
    <property type="entry name" value="ANL_N_sf"/>
</dbReference>
<feature type="domain" description="AMP-dependent synthetase/ligase" evidence="1">
    <location>
        <begin position="114"/>
        <end position="523"/>
    </location>
</feature>
<accession>A0A2V2VZ63</accession>
<dbReference type="Proteomes" id="UP000246078">
    <property type="component" value="Unassembled WGS sequence"/>
</dbReference>
<dbReference type="VEuPathDB" id="TriTrypDB:C3747_196g5"/>
<dbReference type="VEuPathDB" id="TriTrypDB:TcYC6_0084380"/>
<comment type="caution">
    <text evidence="2">The sequence shown here is derived from an EMBL/GenBank/DDBJ whole genome shotgun (WGS) entry which is preliminary data.</text>
</comment>
<dbReference type="VEuPathDB" id="TriTrypDB:BCY84_11989"/>
<evidence type="ECO:0000313" key="3">
    <source>
        <dbReference type="Proteomes" id="UP000246078"/>
    </source>
</evidence>
<protein>
    <submittedName>
        <fullName evidence="2">Putative fatty acyl CoA synthetase</fullName>
    </submittedName>
</protein>
<dbReference type="Gene3D" id="3.40.50.12780">
    <property type="entry name" value="N-terminal domain of ligase-like"/>
    <property type="match status" value="1"/>
</dbReference>
<sequence length="701" mass="78605">MGGCVVSLLDARNRYSIVTHNDVMEYRRLGVLNVPVPDTEKPDASAIYRIAGYDDAQQKQLSKELYNGPNLTQRFETICLRDPKRNALAYRPIDRVEQEKMKDIVTGSEKVMDVTYLNETKYMTFEALWECMLSFGRGLAELGIRPNANVAIYEETRWEWLATIYGIWSQSMVTCTVYATLGEAALAYALRETECSAIVCNAKNVARLVELITHGNIPRASIIYNDTLPASFDAKGCRVIPWSEVVEMGRRVAEQVPLRIPTDNDLTALIMYTSGTTGDPKGVMHTHGSLVAGVSGLNYRVLDNIGPYEEGETYCVYLPLAHIMEFSVMNIFVARGALICFGTPRTLTRATARPTGDLEEFNPVFIIGVPRVYESIKKAVQMKLPRAGSMKRRVFDHAYETRLRALKDGKDTPYWNQKVFDKPREVLGRNLRIMLSGGGPLSDATQDFVNVVFGLIVQGWGLTETVCCGGIQRTGDMDVGSVGQTEPTVEFRLLDVDEYKHTDTPEPRGEILLRGPFLFKGYYKQEKLTREALDEDGWFHTGDVGSITANGSLRIIGRVKALAKNVLGEYIAMEALESMYIDNALCMPNGVCVLVHPARSYICALVLTDETKAMMFAKEHGIEGSYPDILRDPAFQRKATESMQATARKADRKPMECVRHVRVLNDEWTPENEILTAAGKLKRREIDKRYADVIEELFADP</sequence>
<evidence type="ECO:0000313" key="2">
    <source>
        <dbReference type="EMBL" id="PWV01658.1"/>
    </source>
</evidence>
<dbReference type="PANTHER" id="PTHR43272:SF105">
    <property type="entry name" value="ACYL COA SYNTHETASE, PUTATIVE-RELATED"/>
    <property type="match status" value="1"/>
</dbReference>
<dbReference type="InterPro" id="IPR020845">
    <property type="entry name" value="AMP-binding_CS"/>
</dbReference>
<dbReference type="VEuPathDB" id="TriTrypDB:TcCL_NonESM02107"/>
<dbReference type="PROSITE" id="PS00455">
    <property type="entry name" value="AMP_BINDING"/>
    <property type="match status" value="1"/>
</dbReference>
<dbReference type="VEuPathDB" id="TriTrypDB:TcG_03499"/>
<dbReference type="VEuPathDB" id="TriTrypDB:TCDM_06209"/>
<dbReference type="VEuPathDB" id="TriTrypDB:TCSYLVIO_003436"/>